<keyword evidence="5" id="KW-0067">ATP-binding</keyword>
<evidence type="ECO:0000256" key="6">
    <source>
        <dbReference type="SAM" id="MobiDB-lite"/>
    </source>
</evidence>
<dbReference type="eggNOG" id="KOG0895">
    <property type="taxonomic scope" value="Eukaryota"/>
</dbReference>
<dbReference type="Pfam" id="PF23043">
    <property type="entry name" value="SH3-B_UBE2O"/>
    <property type="match status" value="1"/>
</dbReference>
<evidence type="ECO:0000259" key="7">
    <source>
        <dbReference type="PROSITE" id="PS50127"/>
    </source>
</evidence>
<dbReference type="PANTHER" id="PTHR46116">
    <property type="entry name" value="(E3-INDEPENDENT) E2 UBIQUITIN-CONJUGATING ENZYME"/>
    <property type="match status" value="1"/>
</dbReference>
<dbReference type="FunFam" id="3.10.110.10:FF:000028">
    <property type="entry name" value="Probable ubiquitin-conjugating enzyme E2 23"/>
    <property type="match status" value="1"/>
</dbReference>
<gene>
    <name evidence="8" type="ORF">MIMGU_mgv1a001292mg</name>
</gene>
<dbReference type="KEGG" id="egt:105951468"/>
<feature type="domain" description="UBC core" evidence="7">
    <location>
        <begin position="595"/>
        <end position="755"/>
    </location>
</feature>
<dbReference type="CDD" id="cd23837">
    <property type="entry name" value="UBCc_UBE2O"/>
    <property type="match status" value="1"/>
</dbReference>
<dbReference type="GO" id="GO:0005524">
    <property type="term" value="F:ATP binding"/>
    <property type="evidence" value="ECO:0007669"/>
    <property type="project" value="UniProtKB-KW"/>
</dbReference>
<dbReference type="EMBL" id="KI630264">
    <property type="protein sequence ID" value="EYU43391.1"/>
    <property type="molecule type" value="Genomic_DNA"/>
</dbReference>
<dbReference type="OMA" id="NHEFWPH"/>
<keyword evidence="2" id="KW-0808">Transferase</keyword>
<evidence type="ECO:0000256" key="4">
    <source>
        <dbReference type="ARBA" id="ARBA00022786"/>
    </source>
</evidence>
<dbReference type="InterPro" id="IPR057734">
    <property type="entry name" value="UBE2O-like_SH3-C"/>
</dbReference>
<dbReference type="Gene3D" id="3.10.110.10">
    <property type="entry name" value="Ubiquitin Conjugating Enzyme"/>
    <property type="match status" value="1"/>
</dbReference>
<dbReference type="Pfam" id="PF23044">
    <property type="entry name" value="SH3-C_UBE2O"/>
    <property type="match status" value="1"/>
</dbReference>
<dbReference type="STRING" id="4155.A0A022RTQ6"/>
<dbReference type="InterPro" id="IPR057735">
    <property type="entry name" value="UBE2O-like_tSH3-B"/>
</dbReference>
<dbReference type="InterPro" id="IPR016135">
    <property type="entry name" value="UBQ-conjugating_enzyme/RWD"/>
</dbReference>
<dbReference type="Pfam" id="PF23046">
    <property type="entry name" value="tSH3-B_UBE2O"/>
    <property type="match status" value="1"/>
</dbReference>
<evidence type="ECO:0000256" key="5">
    <source>
        <dbReference type="ARBA" id="ARBA00022840"/>
    </source>
</evidence>
<keyword evidence="3" id="KW-0547">Nucleotide-binding</keyword>
<feature type="region of interest" description="Disordered" evidence="6">
    <location>
        <begin position="1"/>
        <end position="23"/>
    </location>
</feature>
<accession>A0A022RTQ6</accession>
<dbReference type="Proteomes" id="UP000030748">
    <property type="component" value="Unassembled WGS sequence"/>
</dbReference>
<sequence>MNSRLSDFDSLSDSSSSEDQEDMDSIYNGRARSIFSNLEETIEKIDDFLLFERGFSNGDIVCLVSDSLGQMGKVVNADMTVDLENINGHKTRNISSKQLQKLRSISIGDYVVHGAWLGKVEKIVDRLTVLFDDGTECELTEEGPEKIVSLSEDLIEDPPFKFYPGQRVLIESSVSKTTHWLCGVRKDYKQEQATVCKVEAGIVHVDWLISATANGERGPTPPPSFQEFQNLTVLSCYPYSNWQLGDWVVIPAEDKSGAHHGTRYQEIGVIVKTKTKVDVIWQDGSQSLGLDSNVVYPVNIIDAHDFWPDSFVMEKGSVDCDEKRVSRWGVVRDVDPTERTVKVKWCKNSFLDCEGEEIVSAYELVEHPDYSYCLGEIVFRTDEIVVGPTEDGGEAEFLSCFGTVVGLKNGGVEVKWGTGATSKVAPYEIYRVDKCEGTSDENAQPPNEEVPLKNQFPGQDLKEISGLNSNNAKESSISEVAIGIFTSITSNILGSLSTSLIGRYKFTSEIPKIHSKSPDEEEEEEEAALELSNFNLGGEFEDLEIKVANEDITFPSSSKLPGSSFSRFDMVNDCSDHHFVNESGMDTQSPQVRRAWLKKVQQEWSILEKDLPGTIYIRAYEERMDLLRAAIVGSDGTPYHDGLFFFDIYLPPQYPNEPPMVHYNSGGLRINPNLYESGKICLSLLNTWTGSQDEVWNPKSSTILQLLLSLQALVLNEKPYFNEAGYDSQIGKAEGEKNSFSYNENAFLVSCRSMLYLLRNPPRNFEALVKEHFERRGRHILLACRAYMQGASIGYPFECGKDEEDILQGRSSTGFKIMLTKLYSRLVEAFSDKGIDCREFLDQVPQ</sequence>
<keyword evidence="9" id="KW-1185">Reference proteome</keyword>
<dbReference type="InterPro" id="IPR000608">
    <property type="entry name" value="UBC"/>
</dbReference>
<evidence type="ECO:0000313" key="8">
    <source>
        <dbReference type="EMBL" id="EYU43391.1"/>
    </source>
</evidence>
<reference evidence="8 9" key="1">
    <citation type="journal article" date="2013" name="Proc. Natl. Acad. Sci. U.S.A.">
        <title>Fine-scale variation in meiotic recombination in Mimulus inferred from population shotgun sequencing.</title>
        <authorList>
            <person name="Hellsten U."/>
            <person name="Wright K.M."/>
            <person name="Jenkins J."/>
            <person name="Shu S."/>
            <person name="Yuan Y."/>
            <person name="Wessler S.R."/>
            <person name="Schmutz J."/>
            <person name="Willis J.H."/>
            <person name="Rokhsar D.S."/>
        </authorList>
    </citation>
    <scope>NUCLEOTIDE SEQUENCE [LARGE SCALE GENOMIC DNA]</scope>
    <source>
        <strain evidence="9">cv. DUN x IM62</strain>
    </source>
</reference>
<keyword evidence="4" id="KW-0833">Ubl conjugation pathway</keyword>
<dbReference type="AlphaFoldDB" id="A0A022RTQ6"/>
<dbReference type="PhylomeDB" id="A0A022RTQ6"/>
<proteinExistence type="predicted"/>
<dbReference type="Pfam" id="PF00179">
    <property type="entry name" value="UQ_con"/>
    <property type="match status" value="1"/>
</dbReference>
<feature type="compositionally biased region" description="Low complexity" evidence="6">
    <location>
        <begin position="1"/>
        <end position="15"/>
    </location>
</feature>
<dbReference type="EC" id="2.3.2.23" evidence="1"/>
<organism evidence="8 9">
    <name type="scientific">Erythranthe guttata</name>
    <name type="common">Yellow monkey flower</name>
    <name type="synonym">Mimulus guttatus</name>
    <dbReference type="NCBI Taxonomy" id="4155"/>
    <lineage>
        <taxon>Eukaryota</taxon>
        <taxon>Viridiplantae</taxon>
        <taxon>Streptophyta</taxon>
        <taxon>Embryophyta</taxon>
        <taxon>Tracheophyta</taxon>
        <taxon>Spermatophyta</taxon>
        <taxon>Magnoliopsida</taxon>
        <taxon>eudicotyledons</taxon>
        <taxon>Gunneridae</taxon>
        <taxon>Pentapetalae</taxon>
        <taxon>asterids</taxon>
        <taxon>lamiids</taxon>
        <taxon>Lamiales</taxon>
        <taxon>Phrymaceae</taxon>
        <taxon>Erythranthe</taxon>
    </lineage>
</organism>
<dbReference type="InterPro" id="IPR057733">
    <property type="entry name" value="UBE2O-like_SH3-B"/>
</dbReference>
<dbReference type="SMART" id="SM00212">
    <property type="entry name" value="UBCc"/>
    <property type="match status" value="1"/>
</dbReference>
<dbReference type="PANTHER" id="PTHR46116:SF15">
    <property type="entry name" value="(E3-INDEPENDENT) E2 UBIQUITIN-CONJUGATING ENZYME"/>
    <property type="match status" value="1"/>
</dbReference>
<protein>
    <recommendedName>
        <fullName evidence="1">E2 ubiquitin-conjugating enzyme</fullName>
        <ecNumber evidence="1">2.3.2.23</ecNumber>
    </recommendedName>
</protein>
<dbReference type="GO" id="GO:0061631">
    <property type="term" value="F:ubiquitin conjugating enzyme activity"/>
    <property type="evidence" value="ECO:0000318"/>
    <property type="project" value="GO_Central"/>
</dbReference>
<dbReference type="OrthoDB" id="47801at2759"/>
<evidence type="ECO:0000313" key="9">
    <source>
        <dbReference type="Proteomes" id="UP000030748"/>
    </source>
</evidence>
<dbReference type="PROSITE" id="PS50127">
    <property type="entry name" value="UBC_2"/>
    <property type="match status" value="1"/>
</dbReference>
<evidence type="ECO:0000256" key="3">
    <source>
        <dbReference type="ARBA" id="ARBA00022741"/>
    </source>
</evidence>
<dbReference type="SUPFAM" id="SSF54495">
    <property type="entry name" value="UBC-like"/>
    <property type="match status" value="1"/>
</dbReference>
<evidence type="ECO:0000256" key="2">
    <source>
        <dbReference type="ARBA" id="ARBA00022679"/>
    </source>
</evidence>
<evidence type="ECO:0000256" key="1">
    <source>
        <dbReference type="ARBA" id="ARBA00012486"/>
    </source>
</evidence>
<name>A0A022RTQ6_ERYGU</name>